<proteinExistence type="predicted"/>
<dbReference type="EMBL" id="CP127295">
    <property type="protein sequence ID" value="WIY04730.1"/>
    <property type="molecule type" value="Genomic_DNA"/>
</dbReference>
<dbReference type="AlphaFoldDB" id="A0A9Y2JU56"/>
<protein>
    <submittedName>
        <fullName evidence="1">Uncharacterized protein</fullName>
    </submittedName>
</protein>
<evidence type="ECO:0000313" key="1">
    <source>
        <dbReference type="EMBL" id="WIY04730.1"/>
    </source>
</evidence>
<dbReference type="Proteomes" id="UP001239397">
    <property type="component" value="Chromosome"/>
</dbReference>
<dbReference type="KEGG" id="amog:QRX60_13110"/>
<name>A0A9Y2JU56_9PSEU</name>
<evidence type="ECO:0000313" key="2">
    <source>
        <dbReference type="Proteomes" id="UP001239397"/>
    </source>
</evidence>
<accession>A0A9Y2JU56</accession>
<dbReference type="RefSeq" id="WP_286001051.1">
    <property type="nucleotide sequence ID" value="NZ_CP127295.1"/>
</dbReference>
<reference evidence="1 2" key="1">
    <citation type="submission" date="2023-06" db="EMBL/GenBank/DDBJ databases">
        <authorList>
            <person name="Oyuntsetseg B."/>
            <person name="Kim S.B."/>
        </authorList>
    </citation>
    <scope>NUCLEOTIDE SEQUENCE [LARGE SCALE GENOMIC DNA]</scope>
    <source>
        <strain evidence="1 2">4-36</strain>
    </source>
</reference>
<gene>
    <name evidence="1" type="ORF">QRX60_13110</name>
</gene>
<sequence length="92" mass="9639">MESTSYTVALEPGRRWLELVAWGPSGIEDGPSVFANAGSVHFITEADAAPVEYAPRGLRPFPAPMCPCGAVRGGASTALLRTLTCACPSWTS</sequence>
<organism evidence="1 2">
    <name type="scientific">Amycolatopsis mongoliensis</name>
    <dbReference type="NCBI Taxonomy" id="715475"/>
    <lineage>
        <taxon>Bacteria</taxon>
        <taxon>Bacillati</taxon>
        <taxon>Actinomycetota</taxon>
        <taxon>Actinomycetes</taxon>
        <taxon>Pseudonocardiales</taxon>
        <taxon>Pseudonocardiaceae</taxon>
        <taxon>Amycolatopsis</taxon>
    </lineage>
</organism>
<keyword evidence="2" id="KW-1185">Reference proteome</keyword>